<dbReference type="SMART" id="SM00249">
    <property type="entry name" value="PHD"/>
    <property type="match status" value="1"/>
</dbReference>
<comment type="caution">
    <text evidence="11">The sequence shown here is derived from an EMBL/GenBank/DDBJ whole genome shotgun (WGS) entry which is preliminary data.</text>
</comment>
<dbReference type="GO" id="GO:0005634">
    <property type="term" value="C:nucleus"/>
    <property type="evidence" value="ECO:0007669"/>
    <property type="project" value="UniProtKB-SubCell"/>
</dbReference>
<evidence type="ECO:0000256" key="7">
    <source>
        <dbReference type="PIRSR" id="PIRSR628651-50"/>
    </source>
</evidence>
<sequence>MSLALSAMADSAIDPDAQATITDLLDFTEYYPSDLIRSLTLIRGLDSTYLNNSHAVHDLSRIYSALPSLPASCRPDSAALREQISFHLDRAIDARENTLAEATRAYEATLRNTNRLQSIVSKLKALPKPPSRDPTPQPLISPEAKRSRSGRKIDHTLTQRLTLNPPKYPAALAGHKRKRPLIIPGEPLPAFDPDSPIASTEQSDTEAPASPKGTPDRGLKTVKVRGPRHDGLKTPSRGPRSAAALTPRPEPPPDDAPRGSVHRPWTRLSAYERFRVQKRMKKGVAWEPPLALVMKTLQADGRGERAYQEARAAAEKEGKEFIDCDASLRAPEVRHTLPTPVAEQAKKGEALKLKALKNVAEKQRAEAEADAENAAESEAEAEAAVGAEEVAGPQAEPATENIHEPAVTEPPPQGTIVVENRNKKSSEAKKAKKTPAKAEQAAPESSRRLTLDLQSAAQSISGVSRILNGVFRPPSSVATPSQPPKKRRRVSSRPSTDTRMTETPPVVAAKDTKAESTASLTPSVSAPPSTTSTSKIPLKISLPNQSSAPSIIEPLTSMSSTSPKQSSRASSRIVSRQASVVPKEDPSTPPIASRQSSLRPASRQSITASIESGPALAAATRNLRRNSTPASGARLVPPRATTPKTNEQTAAVRRSRRPQGAVAQKKEDGAAVIKTGRAKRPKSGPKPKDKTAAADDNAAFNAYMRTDIDGKVEIIADDEPRYCICDDVSYGDMIACDHANVKDGCQEWFHMGCVGLHDMPGRTVKWYCPNCRVKLHKGENTNGLVGRSTGRN</sequence>
<feature type="site" description="Histone H3K4me3 binding" evidence="7">
    <location>
        <position position="733"/>
    </location>
</feature>
<evidence type="ECO:0000256" key="4">
    <source>
        <dbReference type="ARBA" id="ARBA00022771"/>
    </source>
</evidence>
<evidence type="ECO:0000256" key="9">
    <source>
        <dbReference type="SAM" id="MobiDB-lite"/>
    </source>
</evidence>
<dbReference type="OrthoDB" id="5411773at2759"/>
<dbReference type="Gene3D" id="3.30.40.10">
    <property type="entry name" value="Zinc/RING finger domain, C3HC4 (zinc finger)"/>
    <property type="match status" value="1"/>
</dbReference>
<evidence type="ECO:0000313" key="11">
    <source>
        <dbReference type="EMBL" id="KKY16849.1"/>
    </source>
</evidence>
<proteinExistence type="inferred from homology"/>
<keyword evidence="6" id="KW-0539">Nucleus</keyword>
<evidence type="ECO:0000256" key="5">
    <source>
        <dbReference type="ARBA" id="ARBA00022833"/>
    </source>
</evidence>
<reference evidence="11 12" key="1">
    <citation type="submission" date="2015-05" db="EMBL/GenBank/DDBJ databases">
        <title>Distinctive expansion of gene families associated with plant cell wall degradation and secondary metabolism in the genomes of grapevine trunk pathogens.</title>
        <authorList>
            <person name="Lawrence D.P."/>
            <person name="Travadon R."/>
            <person name="Rolshausen P.E."/>
            <person name="Baumgartner K."/>
        </authorList>
    </citation>
    <scope>NUCLEOTIDE SEQUENCE [LARGE SCALE GENOMIC DNA]</scope>
    <source>
        <strain evidence="11">UCRPC4</strain>
    </source>
</reference>
<gene>
    <name evidence="11" type="ORF">UCRPC4_g05807</name>
</gene>
<feature type="site" description="Histone H3K4me3 binding" evidence="7">
    <location>
        <position position="737"/>
    </location>
</feature>
<evidence type="ECO:0000256" key="8">
    <source>
        <dbReference type="PROSITE-ProRule" id="PRU00146"/>
    </source>
</evidence>
<keyword evidence="12" id="KW-1185">Reference proteome</keyword>
<comment type="subcellular location">
    <subcellularLocation>
        <location evidence="1">Nucleus</location>
    </subcellularLocation>
</comment>
<dbReference type="SUPFAM" id="SSF57903">
    <property type="entry name" value="FYVE/PHD zinc finger"/>
    <property type="match status" value="1"/>
</dbReference>
<feature type="compositionally biased region" description="Polar residues" evidence="9">
    <location>
        <begin position="593"/>
        <end position="610"/>
    </location>
</feature>
<evidence type="ECO:0000256" key="2">
    <source>
        <dbReference type="ARBA" id="ARBA00010210"/>
    </source>
</evidence>
<dbReference type="Proteomes" id="UP000053317">
    <property type="component" value="Unassembled WGS sequence"/>
</dbReference>
<dbReference type="GO" id="GO:0000123">
    <property type="term" value="C:histone acetyltransferase complex"/>
    <property type="evidence" value="ECO:0007669"/>
    <property type="project" value="TreeGrafter"/>
</dbReference>
<feature type="compositionally biased region" description="Basic residues" evidence="9">
    <location>
        <begin position="676"/>
        <end position="685"/>
    </location>
</feature>
<feature type="site" description="Histone H3K4me3 binding" evidence="7">
    <location>
        <position position="748"/>
    </location>
</feature>
<dbReference type="GO" id="GO:0004402">
    <property type="term" value="F:histone acetyltransferase activity"/>
    <property type="evidence" value="ECO:0007669"/>
    <property type="project" value="TreeGrafter"/>
</dbReference>
<keyword evidence="4 8" id="KW-0863">Zinc-finger</keyword>
<dbReference type="InterPro" id="IPR001965">
    <property type="entry name" value="Znf_PHD"/>
</dbReference>
<dbReference type="PANTHER" id="PTHR10333:SF94">
    <property type="entry name" value="FINGER DOMAIN PROTEIN, PUTATIVE (AFU_ORTHOLOGUE AFUA_3G11940)-RELATED"/>
    <property type="match status" value="1"/>
</dbReference>
<dbReference type="PANTHER" id="PTHR10333">
    <property type="entry name" value="INHIBITOR OF GROWTH PROTEIN"/>
    <property type="match status" value="1"/>
</dbReference>
<reference evidence="11 12" key="2">
    <citation type="submission" date="2015-05" db="EMBL/GenBank/DDBJ databases">
        <authorList>
            <person name="Morales-Cruz A."/>
            <person name="Amrine K.C."/>
            <person name="Cantu D."/>
        </authorList>
    </citation>
    <scope>NUCLEOTIDE SEQUENCE [LARGE SCALE GENOMIC DNA]</scope>
    <source>
        <strain evidence="11">UCRPC4</strain>
    </source>
</reference>
<feature type="region of interest" description="Disordered" evidence="9">
    <location>
        <begin position="470"/>
        <end position="693"/>
    </location>
</feature>
<dbReference type="InterPro" id="IPR028651">
    <property type="entry name" value="ING_fam"/>
</dbReference>
<feature type="region of interest" description="Disordered" evidence="9">
    <location>
        <begin position="123"/>
        <end position="262"/>
    </location>
</feature>
<dbReference type="GO" id="GO:0006355">
    <property type="term" value="P:regulation of DNA-templated transcription"/>
    <property type="evidence" value="ECO:0007669"/>
    <property type="project" value="TreeGrafter"/>
</dbReference>
<dbReference type="InterPro" id="IPR011011">
    <property type="entry name" value="Znf_FYVE_PHD"/>
</dbReference>
<feature type="compositionally biased region" description="Pro residues" evidence="9">
    <location>
        <begin position="127"/>
        <end position="139"/>
    </location>
</feature>
<dbReference type="CDD" id="cd15505">
    <property type="entry name" value="PHD_ING"/>
    <property type="match status" value="1"/>
</dbReference>
<accession>A0A0G2E299</accession>
<feature type="compositionally biased region" description="Basic and acidic residues" evidence="9">
    <location>
        <begin position="143"/>
        <end position="157"/>
    </location>
</feature>
<dbReference type="InterPro" id="IPR013083">
    <property type="entry name" value="Znf_RING/FYVE/PHD"/>
</dbReference>
<feature type="domain" description="PHD-type" evidence="10">
    <location>
        <begin position="720"/>
        <end position="774"/>
    </location>
</feature>
<keyword evidence="5" id="KW-0862">Zinc</keyword>
<dbReference type="Gene3D" id="6.10.140.1740">
    <property type="match status" value="1"/>
</dbReference>
<keyword evidence="3" id="KW-0479">Metal-binding</keyword>
<evidence type="ECO:0000256" key="1">
    <source>
        <dbReference type="ARBA" id="ARBA00004123"/>
    </source>
</evidence>
<feature type="site" description="Histone H3K4me3 binding" evidence="7">
    <location>
        <position position="722"/>
    </location>
</feature>
<feature type="compositionally biased region" description="Low complexity" evidence="9">
    <location>
        <begin position="516"/>
        <end position="541"/>
    </location>
</feature>
<protein>
    <submittedName>
        <fullName evidence="11">Putative phd finger domain</fullName>
    </submittedName>
</protein>
<feature type="compositionally biased region" description="Polar residues" evidence="9">
    <location>
        <begin position="568"/>
        <end position="578"/>
    </location>
</feature>
<dbReference type="InterPro" id="IPR019787">
    <property type="entry name" value="Znf_PHD-finger"/>
</dbReference>
<dbReference type="EMBL" id="LCWF01000155">
    <property type="protein sequence ID" value="KKY16849.1"/>
    <property type="molecule type" value="Genomic_DNA"/>
</dbReference>
<evidence type="ECO:0000256" key="3">
    <source>
        <dbReference type="ARBA" id="ARBA00022723"/>
    </source>
</evidence>
<dbReference type="GO" id="GO:0008270">
    <property type="term" value="F:zinc ion binding"/>
    <property type="evidence" value="ECO:0007669"/>
    <property type="project" value="UniProtKB-KW"/>
</dbReference>
<organism evidence="11 12">
    <name type="scientific">Phaeomoniella chlamydospora</name>
    <name type="common">Phaeoacremonium chlamydosporum</name>
    <dbReference type="NCBI Taxonomy" id="158046"/>
    <lineage>
        <taxon>Eukaryota</taxon>
        <taxon>Fungi</taxon>
        <taxon>Dikarya</taxon>
        <taxon>Ascomycota</taxon>
        <taxon>Pezizomycotina</taxon>
        <taxon>Eurotiomycetes</taxon>
        <taxon>Chaetothyriomycetidae</taxon>
        <taxon>Phaeomoniellales</taxon>
        <taxon>Phaeomoniellaceae</taxon>
        <taxon>Phaeomoniella</taxon>
    </lineage>
</organism>
<dbReference type="SMART" id="SM01408">
    <property type="entry name" value="ING"/>
    <property type="match status" value="1"/>
</dbReference>
<evidence type="ECO:0000259" key="10">
    <source>
        <dbReference type="PROSITE" id="PS50016"/>
    </source>
</evidence>
<dbReference type="AlphaFoldDB" id="A0A0G2E299"/>
<evidence type="ECO:0000313" key="12">
    <source>
        <dbReference type="Proteomes" id="UP000053317"/>
    </source>
</evidence>
<dbReference type="PROSITE" id="PS50016">
    <property type="entry name" value="ZF_PHD_2"/>
    <property type="match status" value="1"/>
</dbReference>
<name>A0A0G2E299_PHACM</name>
<dbReference type="InterPro" id="IPR024610">
    <property type="entry name" value="ING_N_histone-binding"/>
</dbReference>
<comment type="similarity">
    <text evidence="2">Belongs to the ING family.</text>
</comment>
<feature type="region of interest" description="Disordered" evidence="9">
    <location>
        <begin position="364"/>
        <end position="450"/>
    </location>
</feature>
<feature type="compositionally biased region" description="Acidic residues" evidence="9">
    <location>
        <begin position="368"/>
        <end position="381"/>
    </location>
</feature>
<evidence type="ECO:0000256" key="6">
    <source>
        <dbReference type="ARBA" id="ARBA00023242"/>
    </source>
</evidence>
<feature type="compositionally biased region" description="Low complexity" evidence="9">
    <location>
        <begin position="382"/>
        <end position="398"/>
    </location>
</feature>
<feature type="compositionally biased region" description="Basic and acidic residues" evidence="9">
    <location>
        <begin position="420"/>
        <end position="429"/>
    </location>
</feature>
<feature type="compositionally biased region" description="Low complexity" evidence="9">
    <location>
        <begin position="557"/>
        <end position="567"/>
    </location>
</feature>